<organism evidence="1 2">
    <name type="scientific">Winmispira thermophila (strain ATCC 700085 / DSM 6578 / Z-1203)</name>
    <name type="common">Spirochaeta thermophila</name>
    <dbReference type="NCBI Taxonomy" id="869211"/>
    <lineage>
        <taxon>Bacteria</taxon>
        <taxon>Pseudomonadati</taxon>
        <taxon>Spirochaetota</taxon>
        <taxon>Spirochaetia</taxon>
        <taxon>Winmispirales</taxon>
        <taxon>Winmispiraceae</taxon>
        <taxon>Winmispira</taxon>
    </lineage>
</organism>
<accession>G0GDJ8</accession>
<dbReference type="HOGENOM" id="CLU_140371_0_0_12"/>
<dbReference type="RefSeq" id="WP_014624698.1">
    <property type="nucleotide sequence ID" value="NC_017583.1"/>
</dbReference>
<dbReference type="EMBL" id="CP002903">
    <property type="protein sequence ID" value="AEJ61345.1"/>
    <property type="molecule type" value="Genomic_DNA"/>
</dbReference>
<protein>
    <submittedName>
        <fullName evidence="1">Uncharacterized protein</fullName>
    </submittedName>
</protein>
<dbReference type="AlphaFoldDB" id="G0GDJ8"/>
<evidence type="ECO:0000313" key="2">
    <source>
        <dbReference type="Proteomes" id="UP000007254"/>
    </source>
</evidence>
<sequence length="154" mass="17118">MIEAPRRKRLRTLVGTFHALTEFAPSTTSMDAVLVRIQKIVRELCLCFLECGCAEIADVLLFVDACLLHALRSGRMSDVLLYSLVHLSDYLAHALEAATLGECFLEGETIKKEFSFSINGNAIKSASQERVSHSHLEIPARGEISTCTMRDFEV</sequence>
<gene>
    <name evidence="1" type="ordered locus">Spith_1073</name>
</gene>
<name>G0GDJ8_WINT7</name>
<dbReference type="KEGG" id="stq:Spith_1073"/>
<dbReference type="STRING" id="869211.Spith_1073"/>
<evidence type="ECO:0000313" key="1">
    <source>
        <dbReference type="EMBL" id="AEJ61345.1"/>
    </source>
</evidence>
<dbReference type="Proteomes" id="UP000007254">
    <property type="component" value="Chromosome"/>
</dbReference>
<reference evidence="1 2" key="1">
    <citation type="submission" date="2011-06" db="EMBL/GenBank/DDBJ databases">
        <title>The complete genome of Spirochaeta thermophila DSM 6578.</title>
        <authorList>
            <consortium name="US DOE Joint Genome Institute (JGI-PGF)"/>
            <person name="Lucas S."/>
            <person name="Lapidus A."/>
            <person name="Bruce D."/>
            <person name="Goodwin L."/>
            <person name="Pitluck S."/>
            <person name="Peters L."/>
            <person name="Kyrpides N."/>
            <person name="Mavromatis K."/>
            <person name="Ivanova N."/>
            <person name="Mikailova N."/>
            <person name="Pagani I."/>
            <person name="Chertkov O."/>
            <person name="Detter J.C."/>
            <person name="Tapia R."/>
            <person name="Han C."/>
            <person name="Land M."/>
            <person name="Hauser L."/>
            <person name="Markowitz V."/>
            <person name="Cheng J.-F."/>
            <person name="Hugenholtz P."/>
            <person name="Woyke T."/>
            <person name="Wu D."/>
            <person name="Spring S."/>
            <person name="Merkhoffer B."/>
            <person name="Schneider S."/>
            <person name="Klenk H.-P."/>
            <person name="Eisen J.A."/>
        </authorList>
    </citation>
    <scope>NUCLEOTIDE SEQUENCE [LARGE SCALE GENOMIC DNA]</scope>
    <source>
        <strain evidence="2">ATCC 700085 / DSM 6578 / Z-1203</strain>
    </source>
</reference>
<proteinExistence type="predicted"/>
<keyword evidence="2" id="KW-1185">Reference proteome</keyword>